<feature type="transmembrane region" description="Helical" evidence="7">
    <location>
        <begin position="41"/>
        <end position="59"/>
    </location>
</feature>
<gene>
    <name evidence="9" type="ORF">A3A38_03070</name>
</gene>
<feature type="domain" description="MgtC/SapB/SrpB/YhiD N-terminal" evidence="8">
    <location>
        <begin position="13"/>
        <end position="138"/>
    </location>
</feature>
<organism evidence="9 10">
    <name type="scientific">Candidatus Kaiserbacteria bacterium RIFCSPLOWO2_01_FULL_53_17</name>
    <dbReference type="NCBI Taxonomy" id="1798511"/>
    <lineage>
        <taxon>Bacteria</taxon>
        <taxon>Candidatus Kaiseribacteriota</taxon>
    </lineage>
</organism>
<accession>A0A1F6EGH8</accession>
<evidence type="ECO:0000256" key="6">
    <source>
        <dbReference type="ARBA" id="ARBA00023136"/>
    </source>
</evidence>
<comment type="similarity">
    <text evidence="2">Belongs to the MgtC/SapB family.</text>
</comment>
<reference evidence="9 10" key="1">
    <citation type="journal article" date="2016" name="Nat. Commun.">
        <title>Thousands of microbial genomes shed light on interconnected biogeochemical processes in an aquifer system.</title>
        <authorList>
            <person name="Anantharaman K."/>
            <person name="Brown C.T."/>
            <person name="Hug L.A."/>
            <person name="Sharon I."/>
            <person name="Castelle C.J."/>
            <person name="Probst A.J."/>
            <person name="Thomas B.C."/>
            <person name="Singh A."/>
            <person name="Wilkins M.J."/>
            <person name="Karaoz U."/>
            <person name="Brodie E.L."/>
            <person name="Williams K.H."/>
            <person name="Hubbard S.S."/>
            <person name="Banfield J.F."/>
        </authorList>
    </citation>
    <scope>NUCLEOTIDE SEQUENCE [LARGE SCALE GENOMIC DNA]</scope>
</reference>
<evidence type="ECO:0000259" key="8">
    <source>
        <dbReference type="Pfam" id="PF02308"/>
    </source>
</evidence>
<protein>
    <recommendedName>
        <fullName evidence="8">MgtC/SapB/SrpB/YhiD N-terminal domain-containing protein</fullName>
    </recommendedName>
</protein>
<feature type="transmembrane region" description="Helical" evidence="7">
    <location>
        <begin position="71"/>
        <end position="89"/>
    </location>
</feature>
<evidence type="ECO:0000256" key="5">
    <source>
        <dbReference type="ARBA" id="ARBA00022989"/>
    </source>
</evidence>
<dbReference type="Pfam" id="PF02308">
    <property type="entry name" value="MgtC"/>
    <property type="match status" value="1"/>
</dbReference>
<comment type="caution">
    <text evidence="9">The sequence shown here is derived from an EMBL/GenBank/DDBJ whole genome shotgun (WGS) entry which is preliminary data.</text>
</comment>
<dbReference type="GO" id="GO:0005886">
    <property type="term" value="C:plasma membrane"/>
    <property type="evidence" value="ECO:0007669"/>
    <property type="project" value="UniProtKB-SubCell"/>
</dbReference>
<evidence type="ECO:0000313" key="9">
    <source>
        <dbReference type="EMBL" id="OGG72763.1"/>
    </source>
</evidence>
<dbReference type="AlphaFoldDB" id="A0A1F6EGH8"/>
<proteinExistence type="inferred from homology"/>
<evidence type="ECO:0000256" key="2">
    <source>
        <dbReference type="ARBA" id="ARBA00009298"/>
    </source>
</evidence>
<keyword evidence="3" id="KW-1003">Cell membrane</keyword>
<evidence type="ECO:0000256" key="1">
    <source>
        <dbReference type="ARBA" id="ARBA00004651"/>
    </source>
</evidence>
<comment type="subcellular location">
    <subcellularLocation>
        <location evidence="1">Cell membrane</location>
        <topology evidence="1">Multi-pass membrane protein</topology>
    </subcellularLocation>
</comment>
<keyword evidence="5 7" id="KW-1133">Transmembrane helix</keyword>
<evidence type="ECO:0000313" key="10">
    <source>
        <dbReference type="Proteomes" id="UP000177306"/>
    </source>
</evidence>
<dbReference type="EMBL" id="MFLY01000033">
    <property type="protein sequence ID" value="OGG72763.1"/>
    <property type="molecule type" value="Genomic_DNA"/>
</dbReference>
<dbReference type="PRINTS" id="PR01837">
    <property type="entry name" value="MGTCSAPBPROT"/>
</dbReference>
<feature type="transmembrane region" description="Helical" evidence="7">
    <location>
        <begin position="95"/>
        <end position="116"/>
    </location>
</feature>
<feature type="transmembrane region" description="Helical" evidence="7">
    <location>
        <begin position="121"/>
        <end position="139"/>
    </location>
</feature>
<evidence type="ECO:0000256" key="7">
    <source>
        <dbReference type="SAM" id="Phobius"/>
    </source>
</evidence>
<dbReference type="PANTHER" id="PTHR33778:SF1">
    <property type="entry name" value="MAGNESIUM TRANSPORTER YHID-RELATED"/>
    <property type="match status" value="1"/>
</dbReference>
<keyword evidence="6 7" id="KW-0472">Membrane</keyword>
<dbReference type="Proteomes" id="UP000177306">
    <property type="component" value="Unassembled WGS sequence"/>
</dbReference>
<dbReference type="InterPro" id="IPR049177">
    <property type="entry name" value="MgtC_SapB_SrpB_YhiD_N"/>
</dbReference>
<sequence length="154" mass="16386">MVPDPTLIMFGKLLLAAFLGALIGTERAVVAKQAAGSRTFALVSLGACIFTLAGIYADAQYLGYVNFDPMRIAAAIVMGVGFIGGGVMFQRGDGVHGITTAAGLWVAAALGVLIAFGMYPLAIFAAALTVSIFFGLWYVEHRFKEWYHDSVEEE</sequence>
<dbReference type="PANTHER" id="PTHR33778">
    <property type="entry name" value="PROTEIN MGTC"/>
    <property type="match status" value="1"/>
</dbReference>
<name>A0A1F6EGH8_9BACT</name>
<evidence type="ECO:0000256" key="4">
    <source>
        <dbReference type="ARBA" id="ARBA00022692"/>
    </source>
</evidence>
<keyword evidence="4 7" id="KW-0812">Transmembrane</keyword>
<evidence type="ECO:0000256" key="3">
    <source>
        <dbReference type="ARBA" id="ARBA00022475"/>
    </source>
</evidence>
<dbReference type="InterPro" id="IPR003416">
    <property type="entry name" value="MgtC/SapB/SrpB/YhiD_fam"/>
</dbReference>